<dbReference type="OrthoDB" id="9797743at2"/>
<evidence type="ECO:0000313" key="1">
    <source>
        <dbReference type="EMBL" id="OLU47259.1"/>
    </source>
</evidence>
<sequence length="221" mass="25026">MIKAVIFDMDGLMFDTEQMFKQQFREKLNAYGLNAVPDTVIQSMIGCDSRRIAMYENQYPTISKAMEECQQERMDYFFRFFSVPGSANKQGLKELVQYLKNKNIPFAIASSSYREHIETFLEYAGFPIEPALIVSGKEGYASKPDPAIFLGAANKLGVDPSSCLVLEDSKNGILAAKNANMISIFIPDQIVPDQEMKEAIQYEKKDLSEVIDFLEQENEHA</sequence>
<gene>
    <name evidence="1" type="ORF">BO225_03415</name>
</gene>
<dbReference type="SFLD" id="SFLDG01129">
    <property type="entry name" value="C1.5:_HAD__Beta-PGM__Phosphata"/>
    <property type="match status" value="1"/>
</dbReference>
<dbReference type="GeneID" id="78274996"/>
<evidence type="ECO:0008006" key="3">
    <source>
        <dbReference type="Google" id="ProtNLM"/>
    </source>
</evidence>
<reference evidence="1 2" key="1">
    <citation type="submission" date="2016-11" db="EMBL/GenBank/DDBJ databases">
        <title>Description of two novel members of the family Erysipelotrichaceae: Ileibacterium lipovorans gen. nov., sp. nov. and Dubosiella newyorkensis, gen. nov., sp. nov.</title>
        <authorList>
            <person name="Cox L.M."/>
            <person name="Sohn J."/>
            <person name="Tyrrell K.L."/>
            <person name="Citron D.M."/>
            <person name="Lawson P.A."/>
            <person name="Patel N.B."/>
            <person name="Iizumi T."/>
            <person name="Perez-Perez G.I."/>
            <person name="Goldstein E.J."/>
            <person name="Blaser M.J."/>
        </authorList>
    </citation>
    <scope>NUCLEOTIDE SEQUENCE [LARGE SCALE GENOMIC DNA]</scope>
    <source>
        <strain evidence="1 2">NYU-BL-A4</strain>
    </source>
</reference>
<comment type="caution">
    <text evidence="1">The sequence shown here is derived from an EMBL/GenBank/DDBJ whole genome shotgun (WGS) entry which is preliminary data.</text>
</comment>
<dbReference type="EMBL" id="MPKA01000053">
    <property type="protein sequence ID" value="OLU47259.1"/>
    <property type="molecule type" value="Genomic_DNA"/>
</dbReference>
<dbReference type="CDD" id="cd07505">
    <property type="entry name" value="HAD_BPGM-like"/>
    <property type="match status" value="1"/>
</dbReference>
<dbReference type="PANTHER" id="PTHR18901:SF38">
    <property type="entry name" value="PSEUDOURIDINE-5'-PHOSPHATASE"/>
    <property type="match status" value="1"/>
</dbReference>
<dbReference type="PANTHER" id="PTHR18901">
    <property type="entry name" value="2-DEOXYGLUCOSE-6-PHOSPHATE PHOSPHATASE 2"/>
    <property type="match status" value="1"/>
</dbReference>
<dbReference type="Gene3D" id="3.40.50.1000">
    <property type="entry name" value="HAD superfamily/HAD-like"/>
    <property type="match status" value="1"/>
</dbReference>
<dbReference type="InterPro" id="IPR041492">
    <property type="entry name" value="HAD_2"/>
</dbReference>
<dbReference type="Pfam" id="PF13419">
    <property type="entry name" value="HAD_2"/>
    <property type="match status" value="1"/>
</dbReference>
<dbReference type="SFLD" id="SFLDG01135">
    <property type="entry name" value="C1.5.6:_HAD__Beta-PGM__Phospha"/>
    <property type="match status" value="1"/>
</dbReference>
<dbReference type="InterPro" id="IPR023198">
    <property type="entry name" value="PGP-like_dom2"/>
</dbReference>
<dbReference type="SUPFAM" id="SSF56784">
    <property type="entry name" value="HAD-like"/>
    <property type="match status" value="1"/>
</dbReference>
<keyword evidence="2" id="KW-1185">Reference proteome</keyword>
<dbReference type="NCBIfam" id="TIGR01509">
    <property type="entry name" value="HAD-SF-IA-v3"/>
    <property type="match status" value="1"/>
</dbReference>
<dbReference type="Gene3D" id="1.10.150.240">
    <property type="entry name" value="Putative phosphatase, domain 2"/>
    <property type="match status" value="1"/>
</dbReference>
<protein>
    <recommendedName>
        <fullName evidence="3">Hydrolase</fullName>
    </recommendedName>
</protein>
<dbReference type="InterPro" id="IPR023214">
    <property type="entry name" value="HAD_sf"/>
</dbReference>
<dbReference type="AlphaFoldDB" id="A0A1U7NP43"/>
<dbReference type="Proteomes" id="UP000186705">
    <property type="component" value="Unassembled WGS sequence"/>
</dbReference>
<dbReference type="RefSeq" id="WP_076340886.1">
    <property type="nucleotide sequence ID" value="NZ_CAPDDE010000011.1"/>
</dbReference>
<name>A0A1U7NP43_9FIRM</name>
<dbReference type="InterPro" id="IPR006439">
    <property type="entry name" value="HAD-SF_hydro_IA"/>
</dbReference>
<dbReference type="NCBIfam" id="TIGR01549">
    <property type="entry name" value="HAD-SF-IA-v1"/>
    <property type="match status" value="1"/>
</dbReference>
<dbReference type="SFLD" id="SFLDS00003">
    <property type="entry name" value="Haloacid_Dehalogenase"/>
    <property type="match status" value="1"/>
</dbReference>
<dbReference type="PRINTS" id="PR00413">
    <property type="entry name" value="HADHALOGNASE"/>
</dbReference>
<evidence type="ECO:0000313" key="2">
    <source>
        <dbReference type="Proteomes" id="UP000186705"/>
    </source>
</evidence>
<proteinExistence type="predicted"/>
<dbReference type="InterPro" id="IPR036412">
    <property type="entry name" value="HAD-like_sf"/>
</dbReference>
<organism evidence="1 2">
    <name type="scientific">Dubosiella newyorkensis</name>
    <dbReference type="NCBI Taxonomy" id="1862672"/>
    <lineage>
        <taxon>Bacteria</taxon>
        <taxon>Bacillati</taxon>
        <taxon>Bacillota</taxon>
        <taxon>Erysipelotrichia</taxon>
        <taxon>Erysipelotrichales</taxon>
        <taxon>Erysipelotrichaceae</taxon>
        <taxon>Dubosiella</taxon>
    </lineage>
</organism>
<dbReference type="STRING" id="1862672.BO225_03415"/>
<accession>A0A1U7NP43</accession>